<evidence type="ECO:0000313" key="1">
    <source>
        <dbReference type="Proteomes" id="UP000887579"/>
    </source>
</evidence>
<accession>A0AC34F4Z0</accession>
<proteinExistence type="predicted"/>
<reference evidence="2" key="1">
    <citation type="submission" date="2022-11" db="UniProtKB">
        <authorList>
            <consortium name="WormBaseParasite"/>
        </authorList>
    </citation>
    <scope>IDENTIFICATION</scope>
</reference>
<sequence length="282" mass="32299">MTSTNGRLSMSSMASAENSDVITCKTLLDSLGDQLQAQMDINSDYMLFQTKVERQKNSTLKLSENVSSNIYSVKNKWEDFIDRTLELGNTFVKEIEKNSKFGHGSTEVKKIQNVSEATKLIRPKHEDLLQDVAQLKYLTESIDTFHANTRKDQRRLSLIETKNEKVKKLDTKIANVLEREIRNVEKIKAAAKNEERMYGIWELTSGYKQLLRHLGTTIDDLESVTTESDEVQTYIPAILKEFREFNILALFFKRLALMLQAEITNNNNNIYGNNNEASEASD</sequence>
<name>A0AC34F4Z0_9BILA</name>
<evidence type="ECO:0000313" key="2">
    <source>
        <dbReference type="WBParaSite" id="ES5_v2.g12099.t1"/>
    </source>
</evidence>
<dbReference type="WBParaSite" id="ES5_v2.g12099.t1">
    <property type="protein sequence ID" value="ES5_v2.g12099.t1"/>
    <property type="gene ID" value="ES5_v2.g12099"/>
</dbReference>
<protein>
    <submittedName>
        <fullName evidence="2">Uncharacterized protein</fullName>
    </submittedName>
</protein>
<organism evidence="1 2">
    <name type="scientific">Panagrolaimus sp. ES5</name>
    <dbReference type="NCBI Taxonomy" id="591445"/>
    <lineage>
        <taxon>Eukaryota</taxon>
        <taxon>Metazoa</taxon>
        <taxon>Ecdysozoa</taxon>
        <taxon>Nematoda</taxon>
        <taxon>Chromadorea</taxon>
        <taxon>Rhabditida</taxon>
        <taxon>Tylenchina</taxon>
        <taxon>Panagrolaimomorpha</taxon>
        <taxon>Panagrolaimoidea</taxon>
        <taxon>Panagrolaimidae</taxon>
        <taxon>Panagrolaimus</taxon>
    </lineage>
</organism>
<dbReference type="Proteomes" id="UP000887579">
    <property type="component" value="Unplaced"/>
</dbReference>